<dbReference type="HOGENOM" id="CLU_004121_4_3_0"/>
<dbReference type="Pfam" id="PF04717">
    <property type="entry name" value="Phage_base_V"/>
    <property type="match status" value="1"/>
</dbReference>
<dbReference type="Gene3D" id="4.10.220.110">
    <property type="match status" value="1"/>
</dbReference>
<dbReference type="InterPro" id="IPR006533">
    <property type="entry name" value="T6SS_Vgr_RhsGE"/>
</dbReference>
<evidence type="ECO:0000259" key="2">
    <source>
        <dbReference type="Pfam" id="PF04717"/>
    </source>
</evidence>
<dbReference type="EMBL" id="AP012342">
    <property type="protein sequence ID" value="BAM07952.1"/>
    <property type="molecule type" value="Genomic_DNA"/>
</dbReference>
<proteinExistence type="inferred from homology"/>
<dbReference type="NCBIfam" id="TIGR01646">
    <property type="entry name" value="vgr_GE"/>
    <property type="match status" value="1"/>
</dbReference>
<dbReference type="Gene3D" id="2.30.110.50">
    <property type="match status" value="1"/>
</dbReference>
<comment type="similarity">
    <text evidence="1">Belongs to the VgrG protein family.</text>
</comment>
<evidence type="ECO:0000313" key="3">
    <source>
        <dbReference type="EMBL" id="BAM07952.1"/>
    </source>
</evidence>
<dbReference type="InterPro" id="IPR006531">
    <property type="entry name" value="Gp5/Vgr_OB"/>
</dbReference>
<sequence length="500" mass="56497">MPPEEAGHLSFALSVEGFAREDFSVVDFSGREAMNELFSFRIRLVCEKQDIDPDNTLGRPVTFRIDSSRDGTHSTTPYHGTFSEFRVLHQAIPYTFYEAVLVPRAHMLTRSMISEVYTSEKGIPDILEDLLKAEGLTSQDYSFGMSESYRSRSFVCRFEESALSFVDRWAEREGIAYYFDHDDHKDRLVFFDHPSRKPSWKKSLSYRPPSELDPGFSDDSLQEWSLRIVPLPHRIVVSDFNYRKANLEIEESRILDPRGKGTVRAFGENTRTNAEAQRQATILSEIHKVREKTCEGKTTATGIRAATTVHIKHHFRNDHNGTFFVTSVLHKGSQAAFLTSGFDVRSPKEQRQTHYEATFVAIPSDVAFRPQRTTPWPRIPGVSSAIIEAEGSGLFAELSEYGEYKVRFPFIFGQKRSQKNSGWIRMATPLAGADNGMHFPLHKETEVMVAFLGGDPDQPVILGAVHNSEHRALITNKNPGINVIRSIGGHSITLNDDGYA</sequence>
<name>I0IRQ3_LEPFC</name>
<dbReference type="OrthoDB" id="9762420at2"/>
<feature type="domain" description="Gp5/Type VI secretion system Vgr protein OB-fold" evidence="2">
    <location>
        <begin position="418"/>
        <end position="466"/>
    </location>
</feature>
<dbReference type="Gene3D" id="3.55.50.10">
    <property type="entry name" value="Baseplate protein-like domains"/>
    <property type="match status" value="1"/>
</dbReference>
<dbReference type="PATRIC" id="fig|1162668.3.peg.2704"/>
<dbReference type="Proteomes" id="UP000007382">
    <property type="component" value="Chromosome"/>
</dbReference>
<dbReference type="AlphaFoldDB" id="I0IRQ3"/>
<dbReference type="Gene3D" id="2.40.50.230">
    <property type="entry name" value="Gp5 N-terminal domain"/>
    <property type="match status" value="1"/>
</dbReference>
<evidence type="ECO:0000256" key="1">
    <source>
        <dbReference type="ARBA" id="ARBA00005558"/>
    </source>
</evidence>
<dbReference type="SUPFAM" id="SSF69279">
    <property type="entry name" value="Phage tail proteins"/>
    <property type="match status" value="2"/>
</dbReference>
<dbReference type="SUPFAM" id="SSF69255">
    <property type="entry name" value="gp5 N-terminal domain-like"/>
    <property type="match status" value="1"/>
</dbReference>
<dbReference type="KEGG" id="lfc:LFE_2280"/>
<reference evidence="4" key="2">
    <citation type="submission" date="2012-03" db="EMBL/GenBank/DDBJ databases">
        <title>The complete genome sequence of the pioneer microbe on fresh volcanic deposit, Leptospirillum ferrooxidans strain C2-3.</title>
        <authorList>
            <person name="Fujimura R."/>
            <person name="Sato Y."/>
            <person name="Nishizawa T."/>
            <person name="Nanba K."/>
            <person name="Oshima K."/>
            <person name="Hattori M."/>
            <person name="Kamijo T."/>
            <person name="Ohta H."/>
        </authorList>
    </citation>
    <scope>NUCLEOTIDE SEQUENCE [LARGE SCALE GENOMIC DNA]</scope>
    <source>
        <strain evidence="4">C2-3</strain>
    </source>
</reference>
<dbReference type="RefSeq" id="WP_014450435.1">
    <property type="nucleotide sequence ID" value="NC_017094.1"/>
</dbReference>
<evidence type="ECO:0000313" key="4">
    <source>
        <dbReference type="Proteomes" id="UP000007382"/>
    </source>
</evidence>
<dbReference type="STRING" id="1162668.LFE_2280"/>
<protein>
    <submittedName>
        <fullName evidence="3">Putative Rhs element Vgr protein</fullName>
    </submittedName>
</protein>
<dbReference type="InterPro" id="IPR017847">
    <property type="entry name" value="T6SS_RhsGE_Vgr_subset"/>
</dbReference>
<keyword evidence="4" id="KW-1185">Reference proteome</keyword>
<dbReference type="eggNOG" id="COG3501">
    <property type="taxonomic scope" value="Bacteria"/>
</dbReference>
<dbReference type="InterPro" id="IPR037026">
    <property type="entry name" value="Vgr_OB-fold_dom_sf"/>
</dbReference>
<dbReference type="Pfam" id="PF05954">
    <property type="entry name" value="Phage_GPD"/>
    <property type="match status" value="1"/>
</dbReference>
<gene>
    <name evidence="3" type="ordered locus">LFE_2280</name>
</gene>
<accession>I0IRQ3</accession>
<organism evidence="3 4">
    <name type="scientific">Leptospirillum ferrooxidans (strain C2-3)</name>
    <dbReference type="NCBI Taxonomy" id="1162668"/>
    <lineage>
        <taxon>Bacteria</taxon>
        <taxon>Pseudomonadati</taxon>
        <taxon>Nitrospirota</taxon>
        <taxon>Nitrospiria</taxon>
        <taxon>Nitrospirales</taxon>
        <taxon>Nitrospiraceae</taxon>
        <taxon>Leptospirillum</taxon>
    </lineage>
</organism>
<reference evidence="3 4" key="1">
    <citation type="journal article" date="2012" name="J. Bacteriol.">
        <title>Complete Genome Sequence of Leptospirillum ferrooxidans Strain C2-3, Isolated from a Fresh Volcanic Ash Deposit on the Island of Miyake, Japan.</title>
        <authorList>
            <person name="Fujimura R."/>
            <person name="Sato Y."/>
            <person name="Nishizawa T."/>
            <person name="Oshima K."/>
            <person name="Kim S.-W."/>
            <person name="Hattori M."/>
            <person name="Kamijo T."/>
            <person name="Ohta H."/>
        </authorList>
    </citation>
    <scope>NUCLEOTIDE SEQUENCE [LARGE SCALE GENOMIC DNA]</scope>
    <source>
        <strain evidence="3 4">C2-3</strain>
    </source>
</reference>
<dbReference type="NCBIfam" id="TIGR03361">
    <property type="entry name" value="VI_Rhs_Vgr"/>
    <property type="match status" value="1"/>
</dbReference>